<evidence type="ECO:0000313" key="2">
    <source>
        <dbReference type="Proteomes" id="UP000177006"/>
    </source>
</evidence>
<sequence>MNNNKRKTPEEIINILKSGGYCYGFQPDREALTSYLAACKQKKRPIKLIYGETYDQFGITIDSLKYYFFLSLFHRCLENQGIEVESSVMVADRASVLNPLVRDKDELLGQAKKRVAFLNKIIHFYGLPIKPVLMSDFFRGKQLQNQLKEISSFAINSKEALDLLEKTVLKNRLKQEKQSGFRYGIEAMVTAMQFNIKIGPPREQFYDRASNIVAKEFKQEKLHSVYLRPTHPLGKDFLFFISHPEIEEYGLTPYKAGSNQLQNYRVILGKTTLDDLKQLIDNSFVANNLKLANPVFDLYFMAELAQKLLQKDFSFPSYKEDLFKNDVAFKEDTINKLRRYIFSQIGGLI</sequence>
<protein>
    <submittedName>
        <fullName evidence="1">Uncharacterized protein</fullName>
    </submittedName>
</protein>
<dbReference type="EMBL" id="MEZK01000029">
    <property type="protein sequence ID" value="OGD61959.1"/>
    <property type="molecule type" value="Genomic_DNA"/>
</dbReference>
<gene>
    <name evidence="1" type="ORF">A2160_01195</name>
</gene>
<dbReference type="STRING" id="1797457.A2160_01195"/>
<dbReference type="Proteomes" id="UP000177006">
    <property type="component" value="Unassembled WGS sequence"/>
</dbReference>
<organism evidence="1 2">
    <name type="scientific">Candidatus Beckwithbacteria bacterium RBG_13_42_9</name>
    <dbReference type="NCBI Taxonomy" id="1797457"/>
    <lineage>
        <taxon>Bacteria</taxon>
        <taxon>Candidatus Beckwithiibacteriota</taxon>
    </lineage>
</organism>
<name>A0A1F5E3F7_9BACT</name>
<dbReference type="AlphaFoldDB" id="A0A1F5E3F7"/>
<comment type="caution">
    <text evidence="1">The sequence shown here is derived from an EMBL/GenBank/DDBJ whole genome shotgun (WGS) entry which is preliminary data.</text>
</comment>
<reference evidence="1 2" key="1">
    <citation type="journal article" date="2016" name="Nat. Commun.">
        <title>Thousands of microbial genomes shed light on interconnected biogeochemical processes in an aquifer system.</title>
        <authorList>
            <person name="Anantharaman K."/>
            <person name="Brown C.T."/>
            <person name="Hug L.A."/>
            <person name="Sharon I."/>
            <person name="Castelle C.J."/>
            <person name="Probst A.J."/>
            <person name="Thomas B.C."/>
            <person name="Singh A."/>
            <person name="Wilkins M.J."/>
            <person name="Karaoz U."/>
            <person name="Brodie E.L."/>
            <person name="Williams K.H."/>
            <person name="Hubbard S.S."/>
            <person name="Banfield J.F."/>
        </authorList>
    </citation>
    <scope>NUCLEOTIDE SEQUENCE [LARGE SCALE GENOMIC DNA]</scope>
</reference>
<accession>A0A1F5E3F7</accession>
<proteinExistence type="predicted"/>
<evidence type="ECO:0000313" key="1">
    <source>
        <dbReference type="EMBL" id="OGD61959.1"/>
    </source>
</evidence>